<protein>
    <submittedName>
        <fullName evidence="1">Uncharacterized protein</fullName>
    </submittedName>
</protein>
<evidence type="ECO:0000313" key="1">
    <source>
        <dbReference type="EMBL" id="GHC64674.1"/>
    </source>
</evidence>
<dbReference type="EMBL" id="BMZO01000002">
    <property type="protein sequence ID" value="GHC64674.1"/>
    <property type="molecule type" value="Genomic_DNA"/>
</dbReference>
<organism evidence="1 2">
    <name type="scientific">Limoniibacter endophyticus</name>
    <dbReference type="NCBI Taxonomy" id="1565040"/>
    <lineage>
        <taxon>Bacteria</taxon>
        <taxon>Pseudomonadati</taxon>
        <taxon>Pseudomonadota</taxon>
        <taxon>Alphaproteobacteria</taxon>
        <taxon>Hyphomicrobiales</taxon>
        <taxon>Bartonellaceae</taxon>
        <taxon>Limoniibacter</taxon>
    </lineage>
</organism>
<gene>
    <name evidence="1" type="ORF">GCM10010136_06790</name>
</gene>
<dbReference type="AlphaFoldDB" id="A0A8J3DFL5"/>
<keyword evidence="2" id="KW-1185">Reference proteome</keyword>
<comment type="caution">
    <text evidence="1">The sequence shown here is derived from an EMBL/GenBank/DDBJ whole genome shotgun (WGS) entry which is preliminary data.</text>
</comment>
<accession>A0A8J3DFL5</accession>
<proteinExistence type="predicted"/>
<reference evidence="1" key="1">
    <citation type="journal article" date="2014" name="Int. J. Syst. Evol. Microbiol.">
        <title>Complete genome sequence of Corynebacterium casei LMG S-19264T (=DSM 44701T), isolated from a smear-ripened cheese.</title>
        <authorList>
            <consortium name="US DOE Joint Genome Institute (JGI-PGF)"/>
            <person name="Walter F."/>
            <person name="Albersmeier A."/>
            <person name="Kalinowski J."/>
            <person name="Ruckert C."/>
        </authorList>
    </citation>
    <scope>NUCLEOTIDE SEQUENCE</scope>
    <source>
        <strain evidence="1">KCTC 42097</strain>
    </source>
</reference>
<evidence type="ECO:0000313" key="2">
    <source>
        <dbReference type="Proteomes" id="UP000641137"/>
    </source>
</evidence>
<reference evidence="1" key="2">
    <citation type="submission" date="2020-09" db="EMBL/GenBank/DDBJ databases">
        <authorList>
            <person name="Sun Q."/>
            <person name="Kim S."/>
        </authorList>
    </citation>
    <scope>NUCLEOTIDE SEQUENCE</scope>
    <source>
        <strain evidence="1">KCTC 42097</strain>
    </source>
</reference>
<name>A0A8J3DFL5_9HYPH</name>
<dbReference type="Proteomes" id="UP000641137">
    <property type="component" value="Unassembled WGS sequence"/>
</dbReference>
<sequence>MKHGIVDPACGKHFEHCAATMHVCGKQQVVNRSAFSRVLAQCFAKVDLRLLAGCRTQKTSLPLAAEQSDVDELCQMDSDVSPENPHFRLS</sequence>